<protein>
    <submittedName>
        <fullName evidence="4">Structural maintenance of chromosomes flexible hinge domain containing 1</fullName>
    </submittedName>
</protein>
<dbReference type="Pfam" id="PF26197">
    <property type="entry name" value="Ig_SMCHD1_5th"/>
    <property type="match status" value="1"/>
</dbReference>
<dbReference type="InterPro" id="IPR058616">
    <property type="entry name" value="Ig_SMCHD1_8th"/>
</dbReference>
<dbReference type="GO" id="GO:0051276">
    <property type="term" value="P:chromosome organization"/>
    <property type="evidence" value="ECO:0007669"/>
    <property type="project" value="InterPro"/>
</dbReference>
<dbReference type="Pfam" id="PF26199">
    <property type="entry name" value="Ig_SMCHD1_8th"/>
    <property type="match status" value="2"/>
</dbReference>
<dbReference type="InterPro" id="IPR010935">
    <property type="entry name" value="SMC_hinge"/>
</dbReference>
<dbReference type="GO" id="GO:0005524">
    <property type="term" value="F:ATP binding"/>
    <property type="evidence" value="ECO:0007669"/>
    <property type="project" value="InterPro"/>
</dbReference>
<dbReference type="Gene3D" id="1.20.1060.20">
    <property type="match status" value="1"/>
</dbReference>
<evidence type="ECO:0000256" key="2">
    <source>
        <dbReference type="ARBA" id="ARBA00022454"/>
    </source>
</evidence>
<dbReference type="InterPro" id="IPR055109">
    <property type="entry name" value="SMCHD1_S5"/>
</dbReference>
<feature type="domain" description="SMC hinge" evidence="3">
    <location>
        <begin position="1431"/>
        <end position="1555"/>
    </location>
</feature>
<evidence type="ECO:0000256" key="1">
    <source>
        <dbReference type="ARBA" id="ARBA00004286"/>
    </source>
</evidence>
<proteinExistence type="predicted"/>
<evidence type="ECO:0000259" key="3">
    <source>
        <dbReference type="SMART" id="SM00968"/>
    </source>
</evidence>
<dbReference type="InterPro" id="IPR058617">
    <property type="entry name" value="Ig_SMCHD1_7th"/>
</dbReference>
<evidence type="ECO:0000313" key="5">
    <source>
        <dbReference type="Proteomes" id="UP000694700"/>
    </source>
</evidence>
<dbReference type="GO" id="GO:0005694">
    <property type="term" value="C:chromosome"/>
    <property type="evidence" value="ECO:0007669"/>
    <property type="project" value="UniProtKB-SubCell"/>
</dbReference>
<dbReference type="PANTHER" id="PTHR22640:SF2">
    <property type="entry name" value="STRUCTURAL MAINTENANCE OF CHROMOSOMES FLEXIBLE HINGE DOMAIN-CONTAINING PROTEIN 1"/>
    <property type="match status" value="1"/>
</dbReference>
<dbReference type="Pfam" id="PF26195">
    <property type="entry name" value="Ig_SMCHD1_2nd"/>
    <property type="match status" value="1"/>
</dbReference>
<dbReference type="Pfam" id="PF06470">
    <property type="entry name" value="SMC_hinge"/>
    <property type="match status" value="1"/>
</dbReference>
<dbReference type="GO" id="GO:0006302">
    <property type="term" value="P:double-strand break repair"/>
    <property type="evidence" value="ECO:0007669"/>
    <property type="project" value="InterPro"/>
</dbReference>
<dbReference type="SMART" id="SM00968">
    <property type="entry name" value="SMC_hinge"/>
    <property type="match status" value="1"/>
</dbReference>
<dbReference type="InterPro" id="IPR058614">
    <property type="entry name" value="Ig_SMCHD1_5th"/>
</dbReference>
<evidence type="ECO:0000313" key="4">
    <source>
        <dbReference type="Ensembl" id="ENSCCRP00015098478.1"/>
    </source>
</evidence>
<accession>A0A8C2A1Z1</accession>
<dbReference type="InterPro" id="IPR058612">
    <property type="entry name" value="Ig_SMCHD1_2nd"/>
</dbReference>
<dbReference type="SUPFAM" id="SSF75553">
    <property type="entry name" value="Smc hinge domain"/>
    <property type="match status" value="1"/>
</dbReference>
<comment type="subcellular location">
    <subcellularLocation>
        <location evidence="1">Chromosome</location>
    </subcellularLocation>
</comment>
<dbReference type="InterPro" id="IPR058613">
    <property type="entry name" value="Ig_SMCHD1_4th"/>
</dbReference>
<keyword evidence="2" id="KW-0158">Chromosome</keyword>
<dbReference type="Pfam" id="PF22899">
    <property type="entry name" value="SMCHD1_S5"/>
    <property type="match status" value="1"/>
</dbReference>
<dbReference type="InterPro" id="IPR058615">
    <property type="entry name" value="Ig_SMCHD1_6th"/>
</dbReference>
<reference evidence="4" key="1">
    <citation type="submission" date="2025-08" db="UniProtKB">
        <authorList>
            <consortium name="Ensembl"/>
        </authorList>
    </citation>
    <scope>IDENTIFICATION</scope>
</reference>
<dbReference type="SUPFAM" id="SSF55874">
    <property type="entry name" value="ATPase domain of HSP90 chaperone/DNA topoisomerase II/histidine kinase"/>
    <property type="match status" value="1"/>
</dbReference>
<dbReference type="Gene3D" id="3.30.565.10">
    <property type="entry name" value="Histidine kinase-like ATPase, C-terminal domain"/>
    <property type="match status" value="1"/>
</dbReference>
<organism evidence="4 5">
    <name type="scientific">Cyprinus carpio</name>
    <name type="common">Common carp</name>
    <dbReference type="NCBI Taxonomy" id="7962"/>
    <lineage>
        <taxon>Eukaryota</taxon>
        <taxon>Metazoa</taxon>
        <taxon>Chordata</taxon>
        <taxon>Craniata</taxon>
        <taxon>Vertebrata</taxon>
        <taxon>Euteleostomi</taxon>
        <taxon>Actinopterygii</taxon>
        <taxon>Neopterygii</taxon>
        <taxon>Teleostei</taxon>
        <taxon>Ostariophysi</taxon>
        <taxon>Cypriniformes</taxon>
        <taxon>Cyprinidae</taxon>
        <taxon>Cyprininae</taxon>
        <taxon>Cyprinus</taxon>
    </lineage>
</organism>
<sequence>GEIDELVDGKTLHLFESADQKLTAATEERIEFLPHYHTLVQCGMYEYYASEGQKALPYAFAELIDNALSATAKNTGIRRIEIRLLFDESQGGPAVVVMDNGCGMTSKQLNNWAVYRLSKFIRENDMKREETGYVRPDPVPRSLNSDISYFGVGGKQAVFYIGQSVRMISKPAGSPDVHEFIMSKEDFERKEMNKEEIYSGFIRNRKPGDYSHVNGSEEQFLRNIVTEEEGKESFTAVVITGVQQEHVTFLKHNYSLWTRELAHSYHYYIHGVDGNDQKKKKINDHVSNIDIQISLLERSPRVPRVMNLREVDNDMQTLYINSSFSTFEFKATGAGDSLVEGLIRYHPFLYDQETFPVDPYALEDEDEDCVILNSEARGKRPIFECFWNGRLIPYTTVSEFEWCARPKKVGAVPLECYNRISGVLFANDRFQVSTNKLTFMDLELQLRDNNTIFTRVHNGQELRVNIQREFTNWLKDCHERFDKQVMFQGFLGLTTRTDVATKRLQSPWAQFHTIKWDGKTYKKGQCVKSVKTNPVFVGSIVKFLLYGEHEGDVYGTGGYVQIALEPKELYDELRIIPISKIDRLAAAATIKKKIGDELAKLPDQLRVTWPEGNAWTESEARPAGTPMGKQTRSHTNTLQCNTYLISPKGDVQTNSHIGVHSSKWEYWFKPMENLSKLGNYTLRLQTLLSDNSASEWAGKTLPNHTLKFSIKEGEAVSFVLGIISSPVHVGVPFSIPLDFRDEFDYPTQPPCDIKPQLECSSLQLHYEGIAIGTTCVIKNVRAMGKISHQNKVGDVYLPGPPHTLVVLPEDVLSVENRTPANFRVEVHDEYQNITTQPKLTVRCQLLGAPDLPVDVVDCSNTGSGALLTKPLLLKTVNTEQILTAKFNIPNHRTVACVERQLRVLPSSRISRLEIYRQEEGSDDVMVLQNAERIDWTAGDTLGSLRFRLYDEGNRLVSLRPKLTSMIKVNWTADINAEELSQGKLPPLSVPSKAQREHFYHVSFHDQHTVNFSFIIVFKTCVSLSDVEVVDQYGNKTDCLNADIVKTLSVSADGLDKSALAVEWQVLYTQASRVRFVGGAPGPRELCFKYQDMKEFVRIEVTAGPPVQIKLLEKPEMPLQVVNGQGLDAPLVVQLCDEWGNPSPDQRIEIMMKAVMPQLKVHLGEERSFLGSFGRKGIPGPVVKLNLIPDPNKPVELSVKYDTAATLHAGDIFPVFTVIVISEEGTPVRNICPANLSMLLWKGTVSGSYPPSTSRFNPCFIPELAGQYVVQFVLALDETKHLWSKQVRTHTLFPVKLAPEAPPSTPVVSNSSNRTNRTLLDSFSLKIMKCKSEYILQFSPEIHQKSVPITPYILPFRFCNDAERQKVVVSLSKKKDRLSQTVLMYREFFDTNKQLTSELECRQCIFWFTILTKIENQPRRKCSISDPFKGSPQVLGKVGHLALVEDDDAAKVISWHLLGDMDCVVTETTSAAKRIYDDTQGRQQVIPLETVFWRPNDRPLPHIRNGSPLFRPVGNPVFVKDMLIFPEHVESCNKVFTSLLGDTILIDDLDSANHYRRGVVQNKMQCPTLLTRQGERIRSNGKFGGLQNKAPSIEKLRGQVFGAPLPKEHNRIHHQIGNKHTASLGALEELYSVSDLRYFVYDLSSFKSYSSFIELYLFPFVYLIYNTCLLKAVFSKIVFSPLQQHSLKPKCSFIPIYIYILKFF</sequence>
<name>A0A8C2A1Z1_CYPCA</name>
<dbReference type="Pfam" id="PF26194">
    <property type="entry name" value="Ig_SMCHD1_1st"/>
    <property type="match status" value="1"/>
</dbReference>
<dbReference type="Pfam" id="PF26201">
    <property type="entry name" value="Ig_SMCHD1_7th"/>
    <property type="match status" value="1"/>
</dbReference>
<dbReference type="InterPro" id="IPR038892">
    <property type="entry name" value="SMCHD1"/>
</dbReference>
<dbReference type="Pfam" id="PF26198">
    <property type="entry name" value="Ig_SMCHD1_6th"/>
    <property type="match status" value="1"/>
</dbReference>
<dbReference type="InterPro" id="IPR036890">
    <property type="entry name" value="HATPase_C_sf"/>
</dbReference>
<dbReference type="Ensembl" id="ENSCCRT00015101676.1">
    <property type="protein sequence ID" value="ENSCCRP00015098478.1"/>
    <property type="gene ID" value="ENSCCRG00015038645.1"/>
</dbReference>
<dbReference type="Gene3D" id="3.30.70.1620">
    <property type="match status" value="1"/>
</dbReference>
<dbReference type="PANTHER" id="PTHR22640">
    <property type="entry name" value="STRUCTURAL MAINTENANCE OF CHROMOSOMES FLEXIBLE HINGE DOMAIN-CONTAINING PROTEIN 1"/>
    <property type="match status" value="1"/>
</dbReference>
<dbReference type="Pfam" id="PF13589">
    <property type="entry name" value="HATPase_c_3"/>
    <property type="match status" value="1"/>
</dbReference>
<dbReference type="InterPro" id="IPR058611">
    <property type="entry name" value="Ig_SMCHD1_1st"/>
</dbReference>
<dbReference type="Proteomes" id="UP000694700">
    <property type="component" value="Unplaced"/>
</dbReference>
<dbReference type="Pfam" id="PF26196">
    <property type="entry name" value="Ig_SMCHD1_4th"/>
    <property type="match status" value="1"/>
</dbReference>
<dbReference type="InterPro" id="IPR036277">
    <property type="entry name" value="SMC_hinge_sf"/>
</dbReference>